<dbReference type="AlphaFoldDB" id="A0A507CFE9"/>
<dbReference type="GO" id="GO:0016757">
    <property type="term" value="F:glycosyltransferase activity"/>
    <property type="evidence" value="ECO:0007669"/>
    <property type="project" value="UniProtKB-KW"/>
</dbReference>
<evidence type="ECO:0000313" key="3">
    <source>
        <dbReference type="Proteomes" id="UP000319731"/>
    </source>
</evidence>
<dbReference type="OrthoDB" id="193380at2759"/>
<dbReference type="RefSeq" id="XP_031028066.1">
    <property type="nucleotide sequence ID" value="XM_031166279.1"/>
</dbReference>
<keyword evidence="3" id="KW-1185">Reference proteome</keyword>
<dbReference type="SUPFAM" id="SSF51690">
    <property type="entry name" value="Nicotinate/Quinolinate PRTase C-terminal domain-like"/>
    <property type="match status" value="1"/>
</dbReference>
<dbReference type="GeneID" id="42001576"/>
<gene>
    <name evidence="2" type="primary">NPT1B</name>
    <name evidence="2" type="ORF">SmJEL517_g00349</name>
</gene>
<dbReference type="GO" id="GO:0009435">
    <property type="term" value="P:NAD+ biosynthetic process"/>
    <property type="evidence" value="ECO:0007669"/>
    <property type="project" value="UniProtKB-UniPathway"/>
</dbReference>
<sequence>MVKMVYRQELKAVGTVAHEWSMAASAHCEPVGVDMGIGRILSKERSRSYGKGIHLTNEYKKATSSSEKTTAMNIVMKLHEVDGIIVIKLFDDTKILETQKLLPKFWKL</sequence>
<comment type="pathway">
    <text evidence="1">Cofactor biosynthesis; NAD(+) biosynthesis.</text>
</comment>
<comment type="caution">
    <text evidence="2">The sequence shown here is derived from an EMBL/GenBank/DDBJ whole genome shotgun (WGS) entry which is preliminary data.</text>
</comment>
<keyword evidence="2" id="KW-0328">Glycosyltransferase</keyword>
<dbReference type="Proteomes" id="UP000319731">
    <property type="component" value="Unassembled WGS sequence"/>
</dbReference>
<organism evidence="2 3">
    <name type="scientific">Synchytrium microbalum</name>
    <dbReference type="NCBI Taxonomy" id="1806994"/>
    <lineage>
        <taxon>Eukaryota</taxon>
        <taxon>Fungi</taxon>
        <taxon>Fungi incertae sedis</taxon>
        <taxon>Chytridiomycota</taxon>
        <taxon>Chytridiomycota incertae sedis</taxon>
        <taxon>Chytridiomycetes</taxon>
        <taxon>Synchytriales</taxon>
        <taxon>Synchytriaceae</taxon>
        <taxon>Synchytrium</taxon>
    </lineage>
</organism>
<dbReference type="UniPathway" id="UPA00253"/>
<reference evidence="2 3" key="1">
    <citation type="journal article" date="2019" name="Sci. Rep.">
        <title>Comparative genomics of chytrid fungi reveal insights into the obligate biotrophic and pathogenic lifestyle of Synchytrium endobioticum.</title>
        <authorList>
            <person name="van de Vossenberg B.T.L.H."/>
            <person name="Warris S."/>
            <person name="Nguyen H.D.T."/>
            <person name="van Gent-Pelzer M.P.E."/>
            <person name="Joly D.L."/>
            <person name="van de Geest H.C."/>
            <person name="Bonants P.J.M."/>
            <person name="Smith D.S."/>
            <person name="Levesque C.A."/>
            <person name="van der Lee T.A.J."/>
        </authorList>
    </citation>
    <scope>NUCLEOTIDE SEQUENCE [LARGE SCALE GENOMIC DNA]</scope>
    <source>
        <strain evidence="2 3">JEL517</strain>
    </source>
</reference>
<evidence type="ECO:0000313" key="2">
    <source>
        <dbReference type="EMBL" id="TPX38352.1"/>
    </source>
</evidence>
<dbReference type="EMBL" id="QEAO01000001">
    <property type="protein sequence ID" value="TPX38352.1"/>
    <property type="molecule type" value="Genomic_DNA"/>
</dbReference>
<keyword evidence="2" id="KW-0808">Transferase</keyword>
<dbReference type="Gene3D" id="3.20.140.10">
    <property type="entry name" value="nicotinate phosphoribosyltransferase"/>
    <property type="match status" value="1"/>
</dbReference>
<protein>
    <submittedName>
        <fullName evidence="2">Nicotinate phosphoribosyltransferase</fullName>
    </submittedName>
</protein>
<proteinExistence type="predicted"/>
<name>A0A507CFE9_9FUNG</name>
<accession>A0A507CFE9</accession>
<evidence type="ECO:0000256" key="1">
    <source>
        <dbReference type="ARBA" id="ARBA00004790"/>
    </source>
</evidence>
<dbReference type="InterPro" id="IPR036068">
    <property type="entry name" value="Nicotinate_pribotase-like_C"/>
</dbReference>